<dbReference type="InterPro" id="IPR003776">
    <property type="entry name" value="YcaO-like_dom"/>
</dbReference>
<gene>
    <name evidence="2" type="primary">ycaO_1</name>
    <name evidence="2" type="ORF">SDC9_13858</name>
</gene>
<keyword evidence="2" id="KW-0689">Ribosomal protein</keyword>
<evidence type="ECO:0000259" key="1">
    <source>
        <dbReference type="PROSITE" id="PS51664"/>
    </source>
</evidence>
<dbReference type="Pfam" id="PF02624">
    <property type="entry name" value="YcaO"/>
    <property type="match status" value="1"/>
</dbReference>
<dbReference type="AlphaFoldDB" id="A0A644TMF0"/>
<dbReference type="Gene3D" id="3.30.160.660">
    <property type="match status" value="1"/>
</dbReference>
<sequence length="609" mass="70146">MDIAKMNYKDAVPINTINKIRTILGESGLLTLEHNWKNSVAGFHSVSVIIEGTELMTNGKGASTQFALASAYGELMERLQNFCTFRLSMDFSPETLNYQGFYYAPDEVVLSFDNILNSKEDWLTWQLSHLKPESNVTELLKMWQKVSYEDISGDFIALPFFNLRNSKLSHIPMKMVSKMYMSNGMCAGNTAEEALVQGISELLERYVNKKVIREKVVPPTIPREYLRQIHRLDAMISGIEMSGSFEVIIKDCSLGEGLPVVGVILINKSDQSYFVKFGAHPVFEIAAERTLTELLQGQDIHRMMGVREFSYRNEEYNDPNNMMSILVNGSGVYPTEFFSQNFSYEFQGFPKSVSSSNKSMLAKMVEALFAKSYDVYIRDVSYLDFPAFHVIIPGLSEIETFDDINSIIEYADFNKVRKYLRNMENFNKEKATEVINFLKTIKYSPDASVPELMNLPVKDGDFPWYYSNLDLFVTALYLWQKDYANAYRVFTDYLAEREANAHRTGAITYYKCLRDYIGAKMDKVSEKEITEILEIFYPADIVQGVLNEFSDVKDLLTYKGYFSCWNCRSCPFRRQCLHPSTERVYRILKKRYAENPPSQEALFRLLPLE</sequence>
<dbReference type="EMBL" id="VSSQ01000040">
    <property type="protein sequence ID" value="MPL68145.1"/>
    <property type="molecule type" value="Genomic_DNA"/>
</dbReference>
<organism evidence="2">
    <name type="scientific">bioreactor metagenome</name>
    <dbReference type="NCBI Taxonomy" id="1076179"/>
    <lineage>
        <taxon>unclassified sequences</taxon>
        <taxon>metagenomes</taxon>
        <taxon>ecological metagenomes</taxon>
    </lineage>
</organism>
<protein>
    <submittedName>
        <fullName evidence="2">Ribosomal protein S12 methylthiotransferase accessory factor YcaO</fullName>
    </submittedName>
</protein>
<keyword evidence="2" id="KW-0808">Transferase</keyword>
<dbReference type="PANTHER" id="PTHR37809">
    <property type="entry name" value="RIBOSOMAL PROTEIN S12 METHYLTHIOTRANSFERASE ACCESSORY FACTOR YCAO"/>
    <property type="match status" value="1"/>
</dbReference>
<comment type="caution">
    <text evidence="2">The sequence shown here is derived from an EMBL/GenBank/DDBJ whole genome shotgun (WGS) entry which is preliminary data.</text>
</comment>
<reference evidence="2" key="1">
    <citation type="submission" date="2019-08" db="EMBL/GenBank/DDBJ databases">
        <authorList>
            <person name="Kucharzyk K."/>
            <person name="Murdoch R.W."/>
            <person name="Higgins S."/>
            <person name="Loffler F."/>
        </authorList>
    </citation>
    <scope>NUCLEOTIDE SEQUENCE</scope>
</reference>
<dbReference type="PROSITE" id="PS51664">
    <property type="entry name" value="YCAO"/>
    <property type="match status" value="1"/>
</dbReference>
<keyword evidence="2" id="KW-0687">Ribonucleoprotein</keyword>
<dbReference type="Gene3D" id="3.30.1330.230">
    <property type="match status" value="1"/>
</dbReference>
<evidence type="ECO:0000313" key="2">
    <source>
        <dbReference type="EMBL" id="MPL68145.1"/>
    </source>
</evidence>
<accession>A0A644TMF0</accession>
<name>A0A644TMF0_9ZZZZ</name>
<proteinExistence type="predicted"/>
<feature type="domain" description="YcaO" evidence="1">
    <location>
        <begin position="59"/>
        <end position="447"/>
    </location>
</feature>
<dbReference type="GO" id="GO:0016740">
    <property type="term" value="F:transferase activity"/>
    <property type="evidence" value="ECO:0007669"/>
    <property type="project" value="UniProtKB-KW"/>
</dbReference>
<dbReference type="GO" id="GO:0005840">
    <property type="term" value="C:ribosome"/>
    <property type="evidence" value="ECO:0007669"/>
    <property type="project" value="UniProtKB-KW"/>
</dbReference>
<dbReference type="NCBIfam" id="TIGR00702">
    <property type="entry name" value="YcaO-type kinase domain"/>
    <property type="match status" value="1"/>
</dbReference>
<dbReference type="PANTHER" id="PTHR37809:SF1">
    <property type="entry name" value="RIBOSOMAL PROTEIN S12 METHYLTHIOTRANSFERASE ACCESSORY FACTOR YCAO"/>
    <property type="match status" value="1"/>
</dbReference>